<dbReference type="STRING" id="1081102.A0A167Q7I7"/>
<keyword evidence="6" id="KW-1185">Reference proteome</keyword>
<dbReference type="Pfam" id="PF00962">
    <property type="entry name" value="A_deaminase"/>
    <property type="match status" value="1"/>
</dbReference>
<keyword evidence="3" id="KW-0378">Hydrolase</keyword>
<dbReference type="AlphaFoldDB" id="A0A167Q7I7"/>
<evidence type="ECO:0000256" key="2">
    <source>
        <dbReference type="ARBA" id="ARBA00022723"/>
    </source>
</evidence>
<dbReference type="PANTHER" id="PTHR11409">
    <property type="entry name" value="ADENOSINE DEAMINASE"/>
    <property type="match status" value="1"/>
</dbReference>
<reference evidence="5 6" key="1">
    <citation type="journal article" date="2016" name="Genome Biol. Evol.">
        <title>Divergent and convergent evolution of fungal pathogenicity.</title>
        <authorList>
            <person name="Shang Y."/>
            <person name="Xiao G."/>
            <person name="Zheng P."/>
            <person name="Cen K."/>
            <person name="Zhan S."/>
            <person name="Wang C."/>
        </authorList>
    </citation>
    <scope>NUCLEOTIDE SEQUENCE [LARGE SCALE GENOMIC DNA]</scope>
    <source>
        <strain evidence="5 6">RCEF 264</strain>
    </source>
</reference>
<sequence length="625" mass="69383">MGFTDEEWAEVVQDMPSPDDPVIQQYMKGRTNLLAEESKQRSAKDYAFRQALSPIARKACAIVERIREDEQRRIWTPSLEENLATGAAAVTGVSVGEHEQDRGRRNSMPLYPGQMFTHAKALMETTTLWKIVRRLPKGALLHAHCDAMVNFDFVIRELLATPGLHVVAPAGPLATPEQRAERLVSFVYRATARPIVTTDASRASGGQTPPNPPPWDPAYVAGTPVLLTDAADAFPTADGTPDEDGQGGDGNAGGRAAFVAWLKSRCTISPTDAVEQHHGVDHIWKKFRGCFAMLGGLIHYEPVWRAFLRQFLRQLWDDRVAWAEVRVMWPLNYHRERSEVPETDYLHAYQVADEEIEAFRAAHPGFWGLRFIWTPLRGLPTRGLLEAMDHCLTTKLAYPHLVAGFDLVGQEDAGRPLRDLLPELFWFRRQCAAEGVEVPLFLHAGECLGDGDATDQNVADAVLLGARRLGHGFSLYKHPLLVDLVRERRILVEACPISNEVLRLCGSILSHPLPALLARGVACSLNNDDPAILGQDAAGTTHDFWQALQGWDNLGLAGLGALAENSVRWAAFEDQDQAAWLRDVREASLGAGVKAERLKAWSIAWEQFCLWVVTEYGEAYGEDDD</sequence>
<dbReference type="OrthoDB" id="7202371at2759"/>
<dbReference type="InterPro" id="IPR032466">
    <property type="entry name" value="Metal_Hydrolase"/>
</dbReference>
<evidence type="ECO:0000256" key="1">
    <source>
        <dbReference type="ARBA" id="ARBA00001947"/>
    </source>
</evidence>
<evidence type="ECO:0000256" key="3">
    <source>
        <dbReference type="ARBA" id="ARBA00022801"/>
    </source>
</evidence>
<organism evidence="5 6">
    <name type="scientific">Niveomyces insectorum RCEF 264</name>
    <dbReference type="NCBI Taxonomy" id="1081102"/>
    <lineage>
        <taxon>Eukaryota</taxon>
        <taxon>Fungi</taxon>
        <taxon>Dikarya</taxon>
        <taxon>Ascomycota</taxon>
        <taxon>Pezizomycotina</taxon>
        <taxon>Sordariomycetes</taxon>
        <taxon>Hypocreomycetidae</taxon>
        <taxon>Hypocreales</taxon>
        <taxon>Cordycipitaceae</taxon>
        <taxon>Niveomyces</taxon>
    </lineage>
</organism>
<proteinExistence type="predicted"/>
<dbReference type="Proteomes" id="UP000076874">
    <property type="component" value="Unassembled WGS sequence"/>
</dbReference>
<dbReference type="PANTHER" id="PTHR11409:SF39">
    <property type="entry name" value="ADENOSINE DEAMINASE 2"/>
    <property type="match status" value="1"/>
</dbReference>
<dbReference type="GO" id="GO:0004000">
    <property type="term" value="F:adenosine deaminase activity"/>
    <property type="evidence" value="ECO:0007669"/>
    <property type="project" value="TreeGrafter"/>
</dbReference>
<evidence type="ECO:0000313" key="6">
    <source>
        <dbReference type="Proteomes" id="UP000076874"/>
    </source>
</evidence>
<dbReference type="InterPro" id="IPR001365">
    <property type="entry name" value="A_deaminase_dom"/>
</dbReference>
<keyword evidence="2" id="KW-0479">Metal-binding</keyword>
<dbReference type="SUPFAM" id="SSF51556">
    <property type="entry name" value="Metallo-dependent hydrolases"/>
    <property type="match status" value="1"/>
</dbReference>
<dbReference type="GO" id="GO:0006154">
    <property type="term" value="P:adenosine catabolic process"/>
    <property type="evidence" value="ECO:0007669"/>
    <property type="project" value="TreeGrafter"/>
</dbReference>
<dbReference type="Gene3D" id="3.20.20.140">
    <property type="entry name" value="Metal-dependent hydrolases"/>
    <property type="match status" value="1"/>
</dbReference>
<dbReference type="GO" id="GO:0046872">
    <property type="term" value="F:metal ion binding"/>
    <property type="evidence" value="ECO:0007669"/>
    <property type="project" value="UniProtKB-KW"/>
</dbReference>
<name>A0A167Q7I7_9HYPO</name>
<evidence type="ECO:0000313" key="5">
    <source>
        <dbReference type="EMBL" id="OAA57372.1"/>
    </source>
</evidence>
<dbReference type="GO" id="GO:0046103">
    <property type="term" value="P:inosine biosynthetic process"/>
    <property type="evidence" value="ECO:0007669"/>
    <property type="project" value="TreeGrafter"/>
</dbReference>
<protein>
    <submittedName>
        <fullName evidence="5">Cecr1 family adenosine deaminase</fullName>
    </submittedName>
</protein>
<evidence type="ECO:0000259" key="4">
    <source>
        <dbReference type="Pfam" id="PF00962"/>
    </source>
</evidence>
<gene>
    <name evidence="5" type="ORF">SPI_07031</name>
</gene>
<accession>A0A167Q7I7</accession>
<dbReference type="EMBL" id="AZHD01000014">
    <property type="protein sequence ID" value="OAA57372.1"/>
    <property type="molecule type" value="Genomic_DNA"/>
</dbReference>
<feature type="domain" description="Adenosine deaminase" evidence="4">
    <location>
        <begin position="284"/>
        <end position="583"/>
    </location>
</feature>
<comment type="caution">
    <text evidence="5">The sequence shown here is derived from an EMBL/GenBank/DDBJ whole genome shotgun (WGS) entry which is preliminary data.</text>
</comment>
<comment type="cofactor">
    <cofactor evidence="1">
        <name>Zn(2+)</name>
        <dbReference type="ChEBI" id="CHEBI:29105"/>
    </cofactor>
</comment>
<dbReference type="InterPro" id="IPR006330">
    <property type="entry name" value="Ado/ade_deaminase"/>
</dbReference>